<feature type="signal peptide" evidence="1">
    <location>
        <begin position="1"/>
        <end position="25"/>
    </location>
</feature>
<reference evidence="2" key="1">
    <citation type="journal article" date="2020" name="mSystems">
        <title>Genome- and Community-Level Interaction Insights into Carbon Utilization and Element Cycling Functions of Hydrothermarchaeota in Hydrothermal Sediment.</title>
        <authorList>
            <person name="Zhou Z."/>
            <person name="Liu Y."/>
            <person name="Xu W."/>
            <person name="Pan J."/>
            <person name="Luo Z.H."/>
            <person name="Li M."/>
        </authorList>
    </citation>
    <scope>NUCLEOTIDE SEQUENCE [LARGE SCALE GENOMIC DNA]</scope>
    <source>
        <strain evidence="2">HyVt-633</strain>
    </source>
</reference>
<dbReference type="Pfam" id="PF09411">
    <property type="entry name" value="PagL"/>
    <property type="match status" value="1"/>
</dbReference>
<sequence length="192" mass="20995">MKKQLFHVLSVLMLTLMSFPSHVKAEGVHLDEIGFSSGYAWGHLKFTDADYEAVPLFVRIGFDMNSAFGMRNSKGTLQLALEPFCNPVTEPEAGIETGLTVLFRYLHPVAPSVKLVAEIGSGPMYLSIDSKEQGDGGFNFLNQFGLGAQFALSSHDALTLGYRFRHISNAGTSQPNRGINSNALVLSYSLLY</sequence>
<name>A0A7C5DDG4_9CHLB</name>
<dbReference type="GO" id="GO:0016787">
    <property type="term" value="F:hydrolase activity"/>
    <property type="evidence" value="ECO:0007669"/>
    <property type="project" value="UniProtKB-KW"/>
</dbReference>
<organism evidence="2">
    <name type="scientific">Chlorobaculum parvum</name>
    <dbReference type="NCBI Taxonomy" id="274539"/>
    <lineage>
        <taxon>Bacteria</taxon>
        <taxon>Pseudomonadati</taxon>
        <taxon>Chlorobiota</taxon>
        <taxon>Chlorobiia</taxon>
        <taxon>Chlorobiales</taxon>
        <taxon>Chlorobiaceae</taxon>
        <taxon>Chlorobaculum</taxon>
    </lineage>
</organism>
<gene>
    <name evidence="2" type="ORF">ENL07_02575</name>
</gene>
<evidence type="ECO:0000256" key="1">
    <source>
        <dbReference type="SAM" id="SignalP"/>
    </source>
</evidence>
<dbReference type="EMBL" id="DRSQ01000058">
    <property type="protein sequence ID" value="HHE31537.1"/>
    <property type="molecule type" value="Genomic_DNA"/>
</dbReference>
<dbReference type="SUPFAM" id="SSF56925">
    <property type="entry name" value="OMPA-like"/>
    <property type="match status" value="1"/>
</dbReference>
<dbReference type="InterPro" id="IPR018550">
    <property type="entry name" value="Lipid-A_deacylase-rel"/>
</dbReference>
<evidence type="ECO:0000313" key="2">
    <source>
        <dbReference type="EMBL" id="HHE31537.1"/>
    </source>
</evidence>
<proteinExistence type="predicted"/>
<dbReference type="AlphaFoldDB" id="A0A7C5DDG4"/>
<dbReference type="InterPro" id="IPR011250">
    <property type="entry name" value="OMP/PagP_B-barrel"/>
</dbReference>
<accession>A0A7C5DDG4</accession>
<keyword evidence="1" id="KW-0732">Signal</keyword>
<comment type="caution">
    <text evidence="2">The sequence shown here is derived from an EMBL/GenBank/DDBJ whole genome shotgun (WGS) entry which is preliminary data.</text>
</comment>
<dbReference type="Proteomes" id="UP000886058">
    <property type="component" value="Unassembled WGS sequence"/>
</dbReference>
<protein>
    <submittedName>
        <fullName evidence="2">Acyloxyacyl hydrolase</fullName>
    </submittedName>
</protein>
<dbReference type="Gene3D" id="2.40.160.20">
    <property type="match status" value="1"/>
</dbReference>
<feature type="chain" id="PRO_5028169003" evidence="1">
    <location>
        <begin position="26"/>
        <end position="192"/>
    </location>
</feature>
<keyword evidence="2" id="KW-0378">Hydrolase</keyword>